<feature type="region of interest" description="Disordered" evidence="1">
    <location>
        <begin position="84"/>
        <end position="159"/>
    </location>
</feature>
<feature type="compositionally biased region" description="Pro residues" evidence="1">
    <location>
        <begin position="121"/>
        <end position="130"/>
    </location>
</feature>
<dbReference type="PANTHER" id="PTHR33018">
    <property type="entry name" value="OS10G0338966 PROTEIN-RELATED"/>
    <property type="match status" value="1"/>
</dbReference>
<organism evidence="2">
    <name type="scientific">Arundo donax</name>
    <name type="common">Giant reed</name>
    <name type="synonym">Donax arundinaceus</name>
    <dbReference type="NCBI Taxonomy" id="35708"/>
    <lineage>
        <taxon>Eukaryota</taxon>
        <taxon>Viridiplantae</taxon>
        <taxon>Streptophyta</taxon>
        <taxon>Embryophyta</taxon>
        <taxon>Tracheophyta</taxon>
        <taxon>Spermatophyta</taxon>
        <taxon>Magnoliopsida</taxon>
        <taxon>Liliopsida</taxon>
        <taxon>Poales</taxon>
        <taxon>Poaceae</taxon>
        <taxon>PACMAD clade</taxon>
        <taxon>Arundinoideae</taxon>
        <taxon>Arundineae</taxon>
        <taxon>Arundo</taxon>
    </lineage>
</organism>
<dbReference type="EMBL" id="GBRH01233160">
    <property type="protein sequence ID" value="JAD64735.1"/>
    <property type="molecule type" value="Transcribed_RNA"/>
</dbReference>
<sequence length="187" mass="20450">MFRKGATKEITKGIAYPGCVFHYQPILDDYARVQMSWIDSNYAPLELYHSTLEGIEVLGEAVNQFILCNEREIILTSMPPPLLAPSSQVATSPSDPNPSLAHSLKGHANPPPRNSPKGQADPPPTPPPDSPKSMGQPTTSPQASLPKGPPHPPALPQGLYLRNLHPGGLRPLQLRLRNLRQRGLYSY</sequence>
<dbReference type="AlphaFoldDB" id="A0A0A9BU96"/>
<feature type="compositionally biased region" description="Polar residues" evidence="1">
    <location>
        <begin position="133"/>
        <end position="143"/>
    </location>
</feature>
<protein>
    <submittedName>
        <fullName evidence="2">Uncharacterized protein</fullName>
    </submittedName>
</protein>
<accession>A0A0A9BU96</accession>
<feature type="compositionally biased region" description="Polar residues" evidence="1">
    <location>
        <begin position="85"/>
        <end position="94"/>
    </location>
</feature>
<evidence type="ECO:0000256" key="1">
    <source>
        <dbReference type="SAM" id="MobiDB-lite"/>
    </source>
</evidence>
<reference evidence="2" key="1">
    <citation type="submission" date="2014-09" db="EMBL/GenBank/DDBJ databases">
        <authorList>
            <person name="Magalhaes I.L.F."/>
            <person name="Oliveira U."/>
            <person name="Santos F.R."/>
            <person name="Vidigal T.H.D.A."/>
            <person name="Brescovit A.D."/>
            <person name="Santos A.J."/>
        </authorList>
    </citation>
    <scope>NUCLEOTIDE SEQUENCE</scope>
    <source>
        <tissue evidence="2">Shoot tissue taken approximately 20 cm above the soil surface</tissue>
    </source>
</reference>
<evidence type="ECO:0000313" key="2">
    <source>
        <dbReference type="EMBL" id="JAD64735.1"/>
    </source>
</evidence>
<proteinExistence type="predicted"/>
<dbReference type="PANTHER" id="PTHR33018:SF19">
    <property type="entry name" value="OS12G0558775 PROTEIN"/>
    <property type="match status" value="1"/>
</dbReference>
<reference evidence="2" key="2">
    <citation type="journal article" date="2015" name="Data Brief">
        <title>Shoot transcriptome of the giant reed, Arundo donax.</title>
        <authorList>
            <person name="Barrero R.A."/>
            <person name="Guerrero F.D."/>
            <person name="Moolhuijzen P."/>
            <person name="Goolsby J.A."/>
            <person name="Tidwell J."/>
            <person name="Bellgard S.E."/>
            <person name="Bellgard M.I."/>
        </authorList>
    </citation>
    <scope>NUCLEOTIDE SEQUENCE</scope>
    <source>
        <tissue evidence="2">Shoot tissue taken approximately 20 cm above the soil surface</tissue>
    </source>
</reference>
<name>A0A0A9BU96_ARUDO</name>